<keyword evidence="12" id="KW-1185">Reference proteome</keyword>
<gene>
    <name evidence="11" type="ORF">CWE15_03300</name>
</gene>
<feature type="transmembrane region" description="Helical" evidence="9">
    <location>
        <begin position="9"/>
        <end position="30"/>
    </location>
</feature>
<dbReference type="EMBL" id="PIPQ01000001">
    <property type="protein sequence ID" value="RUO44207.1"/>
    <property type="molecule type" value="Genomic_DNA"/>
</dbReference>
<dbReference type="PANTHER" id="PTHR43163:SF4">
    <property type="entry name" value="PUTRESCINE EXPORT SYSTEM PERMEASE PROTEIN SAPB"/>
    <property type="match status" value="1"/>
</dbReference>
<dbReference type="GO" id="GO:0005886">
    <property type="term" value="C:plasma membrane"/>
    <property type="evidence" value="ECO:0007669"/>
    <property type="project" value="UniProtKB-SubCell"/>
</dbReference>
<name>A0A432X9Z4_9GAMM</name>
<evidence type="ECO:0000256" key="6">
    <source>
        <dbReference type="ARBA" id="ARBA00022989"/>
    </source>
</evidence>
<evidence type="ECO:0000256" key="1">
    <source>
        <dbReference type="ARBA" id="ARBA00004429"/>
    </source>
</evidence>
<dbReference type="Pfam" id="PF19300">
    <property type="entry name" value="BPD_transp_1_N"/>
    <property type="match status" value="1"/>
</dbReference>
<feature type="transmembrane region" description="Helical" evidence="9">
    <location>
        <begin position="200"/>
        <end position="223"/>
    </location>
</feature>
<keyword evidence="3" id="KW-1003">Cell membrane</keyword>
<reference evidence="11 12" key="1">
    <citation type="journal article" date="2011" name="Front. Microbiol.">
        <title>Genomic signatures of strain selection and enhancement in Bacillus atrophaeus var. globigii, a historical biowarfare simulant.</title>
        <authorList>
            <person name="Gibbons H.S."/>
            <person name="Broomall S.M."/>
            <person name="McNew L.A."/>
            <person name="Daligault H."/>
            <person name="Chapman C."/>
            <person name="Bruce D."/>
            <person name="Karavis M."/>
            <person name="Krepps M."/>
            <person name="McGregor P.A."/>
            <person name="Hong C."/>
            <person name="Park K.H."/>
            <person name="Akmal A."/>
            <person name="Feldman A."/>
            <person name="Lin J.S."/>
            <person name="Chang W.E."/>
            <person name="Higgs B.W."/>
            <person name="Demirev P."/>
            <person name="Lindquist J."/>
            <person name="Liem A."/>
            <person name="Fochler E."/>
            <person name="Read T.D."/>
            <person name="Tapia R."/>
            <person name="Johnson S."/>
            <person name="Bishop-Lilly K.A."/>
            <person name="Detter C."/>
            <person name="Han C."/>
            <person name="Sozhamannan S."/>
            <person name="Rosenzweig C.N."/>
            <person name="Skowronski E.W."/>
        </authorList>
    </citation>
    <scope>NUCLEOTIDE SEQUENCE [LARGE SCALE GENOMIC DNA]</scope>
    <source>
        <strain evidence="11 12">AIT1</strain>
    </source>
</reference>
<protein>
    <submittedName>
        <fullName evidence="11">ABC transporter permease</fullName>
    </submittedName>
</protein>
<feature type="transmembrane region" description="Helical" evidence="9">
    <location>
        <begin position="101"/>
        <end position="124"/>
    </location>
</feature>
<feature type="transmembrane region" description="Helical" evidence="9">
    <location>
        <begin position="269"/>
        <end position="289"/>
    </location>
</feature>
<feature type="transmembrane region" description="Helical" evidence="9">
    <location>
        <begin position="144"/>
        <end position="164"/>
    </location>
</feature>
<comment type="caution">
    <text evidence="11">The sequence shown here is derived from an EMBL/GenBank/DDBJ whole genome shotgun (WGS) entry which is preliminary data.</text>
</comment>
<dbReference type="Gene3D" id="1.10.3720.10">
    <property type="entry name" value="MetI-like"/>
    <property type="match status" value="1"/>
</dbReference>
<dbReference type="OrthoDB" id="9805855at2"/>
<dbReference type="SUPFAM" id="SSF161098">
    <property type="entry name" value="MetI-like"/>
    <property type="match status" value="1"/>
</dbReference>
<dbReference type="InterPro" id="IPR045621">
    <property type="entry name" value="BPD_transp_1_N"/>
</dbReference>
<dbReference type="Pfam" id="PF00528">
    <property type="entry name" value="BPD_transp_1"/>
    <property type="match status" value="1"/>
</dbReference>
<accession>A0A432X9Z4</accession>
<feature type="domain" description="ABC transmembrane type-1" evidence="10">
    <location>
        <begin position="95"/>
        <end position="323"/>
    </location>
</feature>
<dbReference type="InterPro" id="IPR035906">
    <property type="entry name" value="MetI-like_sf"/>
</dbReference>
<dbReference type="Proteomes" id="UP000286976">
    <property type="component" value="Unassembled WGS sequence"/>
</dbReference>
<organism evidence="11 12">
    <name type="scientific">Aliidiomarina taiwanensis</name>
    <dbReference type="NCBI Taxonomy" id="946228"/>
    <lineage>
        <taxon>Bacteria</taxon>
        <taxon>Pseudomonadati</taxon>
        <taxon>Pseudomonadota</taxon>
        <taxon>Gammaproteobacteria</taxon>
        <taxon>Alteromonadales</taxon>
        <taxon>Idiomarinaceae</taxon>
        <taxon>Aliidiomarina</taxon>
    </lineage>
</organism>
<evidence type="ECO:0000259" key="10">
    <source>
        <dbReference type="PROSITE" id="PS50928"/>
    </source>
</evidence>
<dbReference type="PANTHER" id="PTHR43163">
    <property type="entry name" value="DIPEPTIDE TRANSPORT SYSTEM PERMEASE PROTEIN DPPB-RELATED"/>
    <property type="match status" value="1"/>
</dbReference>
<proteinExistence type="inferred from homology"/>
<feature type="transmembrane region" description="Helical" evidence="9">
    <location>
        <begin position="309"/>
        <end position="329"/>
    </location>
</feature>
<dbReference type="CDD" id="cd06261">
    <property type="entry name" value="TM_PBP2"/>
    <property type="match status" value="1"/>
</dbReference>
<dbReference type="PROSITE" id="PS50928">
    <property type="entry name" value="ABC_TM1"/>
    <property type="match status" value="1"/>
</dbReference>
<dbReference type="InterPro" id="IPR000515">
    <property type="entry name" value="MetI-like"/>
</dbReference>
<keyword evidence="5 9" id="KW-0812">Transmembrane</keyword>
<evidence type="ECO:0000313" key="11">
    <source>
        <dbReference type="EMBL" id="RUO44207.1"/>
    </source>
</evidence>
<dbReference type="RefSeq" id="WP_126756603.1">
    <property type="nucleotide sequence ID" value="NZ_PIPQ01000001.1"/>
</dbReference>
<keyword evidence="7 9" id="KW-0472">Membrane</keyword>
<evidence type="ECO:0000256" key="2">
    <source>
        <dbReference type="ARBA" id="ARBA00022448"/>
    </source>
</evidence>
<sequence>MISIVLRQLGVFLITFFILSVLAFSLAYLFPGDPISNTSGVLMNHPHYEAVAQARGFDQGLLGQYLAYMQHLFQLNWGVSLQDGASIWHEFKVRFPASLELSVLAMGLALLIGPPLGILAAIHYNKPIDQVISFLSISGYSIPVFWFAQLSILFFAVLLGWLPIAGQVNPLFDVPLATGSVLLDIAISDMPYRGTALLNALQHMLLPVVILATVPLVLLIRLTRNACIEVQRMSFVQGAYARGLSSFSVLQKHIIPNAMQRVTPSVSTAFSLLMTNTLIIEIIFSWPGLGQWFVRSIYERDYPVIQTALLLLTVLILFVNMMTNIYYVWRYPRVRRELNATR</sequence>
<evidence type="ECO:0000256" key="4">
    <source>
        <dbReference type="ARBA" id="ARBA00022519"/>
    </source>
</evidence>
<keyword evidence="6 9" id="KW-1133">Transmembrane helix</keyword>
<keyword evidence="2 9" id="KW-0813">Transport</keyword>
<comment type="similarity">
    <text evidence="8">Belongs to the binding-protein-dependent transport system permease family. OppBC subfamily.</text>
</comment>
<dbReference type="AlphaFoldDB" id="A0A432X9Z4"/>
<evidence type="ECO:0000256" key="5">
    <source>
        <dbReference type="ARBA" id="ARBA00022692"/>
    </source>
</evidence>
<evidence type="ECO:0000256" key="9">
    <source>
        <dbReference type="RuleBase" id="RU363032"/>
    </source>
</evidence>
<comment type="subcellular location">
    <subcellularLocation>
        <location evidence="1">Cell inner membrane</location>
        <topology evidence="1">Multi-pass membrane protein</topology>
    </subcellularLocation>
    <subcellularLocation>
        <location evidence="9">Cell membrane</location>
        <topology evidence="9">Multi-pass membrane protein</topology>
    </subcellularLocation>
</comment>
<keyword evidence="4" id="KW-0997">Cell inner membrane</keyword>
<evidence type="ECO:0000256" key="3">
    <source>
        <dbReference type="ARBA" id="ARBA00022475"/>
    </source>
</evidence>
<dbReference type="GO" id="GO:0071916">
    <property type="term" value="F:dipeptide transmembrane transporter activity"/>
    <property type="evidence" value="ECO:0007669"/>
    <property type="project" value="TreeGrafter"/>
</dbReference>
<evidence type="ECO:0000256" key="7">
    <source>
        <dbReference type="ARBA" id="ARBA00023136"/>
    </source>
</evidence>
<evidence type="ECO:0000313" key="12">
    <source>
        <dbReference type="Proteomes" id="UP000286976"/>
    </source>
</evidence>
<evidence type="ECO:0000256" key="8">
    <source>
        <dbReference type="ARBA" id="ARBA00024202"/>
    </source>
</evidence>